<dbReference type="PANTHER" id="PTHR44086">
    <property type="entry name" value="THIOSULFATE SULFURTRANSFERASE RDL2, MITOCHONDRIAL-RELATED"/>
    <property type="match status" value="1"/>
</dbReference>
<name>A0ABM6WLA2_9DEIN</name>
<dbReference type="CDD" id="cd00158">
    <property type="entry name" value="RHOD"/>
    <property type="match status" value="2"/>
</dbReference>
<keyword evidence="3" id="KW-1185">Reference proteome</keyword>
<dbReference type="Gene3D" id="3.40.250.10">
    <property type="entry name" value="Rhodanese-like domain"/>
    <property type="match status" value="2"/>
</dbReference>
<evidence type="ECO:0000313" key="2">
    <source>
        <dbReference type="EMBL" id="AWR87907.1"/>
    </source>
</evidence>
<reference evidence="2 3" key="1">
    <citation type="submission" date="2017-05" db="EMBL/GenBank/DDBJ databases">
        <title>Complete genome sequence of Meiothermus taiwanensis WR-220.</title>
        <authorList>
            <person name="Wu W.-L."/>
            <person name="Lo W.-S."/>
            <person name="Kuo C.-H."/>
            <person name="Wu S.-H."/>
        </authorList>
    </citation>
    <scope>NUCLEOTIDE SEQUENCE [LARGE SCALE GENOMIC DNA]</scope>
    <source>
        <strain evidence="2 3">WR-220</strain>
    </source>
</reference>
<gene>
    <name evidence="2" type="ORF">Mtai_v1c26790</name>
</gene>
<dbReference type="SMART" id="SM00450">
    <property type="entry name" value="RHOD"/>
    <property type="match status" value="2"/>
</dbReference>
<dbReference type="RefSeq" id="WP_027888984.1">
    <property type="nucleotide sequence ID" value="NZ_CP021130.1"/>
</dbReference>
<dbReference type="Pfam" id="PF00581">
    <property type="entry name" value="Rhodanese"/>
    <property type="match status" value="2"/>
</dbReference>
<dbReference type="Proteomes" id="UP000263013">
    <property type="component" value="Chromosome"/>
</dbReference>
<evidence type="ECO:0000259" key="1">
    <source>
        <dbReference type="PROSITE" id="PS50206"/>
    </source>
</evidence>
<organism evidence="2 3">
    <name type="scientific">Meiothermus taiwanensis WR-220</name>
    <dbReference type="NCBI Taxonomy" id="1339250"/>
    <lineage>
        <taxon>Bacteria</taxon>
        <taxon>Thermotogati</taxon>
        <taxon>Deinococcota</taxon>
        <taxon>Deinococci</taxon>
        <taxon>Thermales</taxon>
        <taxon>Thermaceae</taxon>
        <taxon>Meiothermus</taxon>
    </lineage>
</organism>
<dbReference type="InterPro" id="IPR036873">
    <property type="entry name" value="Rhodanese-like_dom_sf"/>
</dbReference>
<dbReference type="PROSITE" id="PS50206">
    <property type="entry name" value="RHODANESE_3"/>
    <property type="match status" value="2"/>
</dbReference>
<evidence type="ECO:0000313" key="3">
    <source>
        <dbReference type="Proteomes" id="UP000263013"/>
    </source>
</evidence>
<dbReference type="InterPro" id="IPR001763">
    <property type="entry name" value="Rhodanese-like_dom"/>
</dbReference>
<accession>A0ABM6WLA2</accession>
<protein>
    <recommendedName>
        <fullName evidence="1">Rhodanese domain-containing protein</fullName>
    </recommendedName>
</protein>
<dbReference type="PANTHER" id="PTHR44086:SF10">
    <property type="entry name" value="THIOSULFATE SULFURTRANSFERASE_RHODANESE-LIKE DOMAIN-CONTAINING PROTEIN 3"/>
    <property type="match status" value="1"/>
</dbReference>
<sequence>MIISADPPAHALLIDSRSPAEYAQGHLEGAINLDLSGFRGRLRSQEELEQLEQALAELNGRIGAGPHRPVVVYDMGLNTRLSKTAFMLALGGLEVYLWPQGWEPWATQQAPAQPVAGEPWARLNRGILLTADEILAGLPYPLLDVREPHEFATARIPGAKNIPLGAFGPDNAGALGLLPGQVVGVHCRSGARSASAFWLLRQQGVEARNYLGSMLEWEAEADLPVERSL</sequence>
<proteinExistence type="predicted"/>
<feature type="domain" description="Rhodanese" evidence="1">
    <location>
        <begin position="7"/>
        <end position="114"/>
    </location>
</feature>
<feature type="domain" description="Rhodanese" evidence="1">
    <location>
        <begin position="142"/>
        <end position="226"/>
    </location>
</feature>
<dbReference type="SUPFAM" id="SSF52821">
    <property type="entry name" value="Rhodanese/Cell cycle control phosphatase"/>
    <property type="match status" value="2"/>
</dbReference>
<dbReference type="EMBL" id="CP021130">
    <property type="protein sequence ID" value="AWR87907.1"/>
    <property type="molecule type" value="Genomic_DNA"/>
</dbReference>